<organism evidence="2 3">
    <name type="scientific">Kineosporia succinea</name>
    <dbReference type="NCBI Taxonomy" id="84632"/>
    <lineage>
        <taxon>Bacteria</taxon>
        <taxon>Bacillati</taxon>
        <taxon>Actinomycetota</taxon>
        <taxon>Actinomycetes</taxon>
        <taxon>Kineosporiales</taxon>
        <taxon>Kineosporiaceae</taxon>
        <taxon>Kineosporia</taxon>
    </lineage>
</organism>
<protein>
    <recommendedName>
        <fullName evidence="1">DUF4145 domain-containing protein</fullName>
    </recommendedName>
</protein>
<keyword evidence="3" id="KW-1185">Reference proteome</keyword>
<name>A0ABT9NXV3_9ACTN</name>
<proteinExistence type="predicted"/>
<dbReference type="RefSeq" id="WP_307238835.1">
    <property type="nucleotide sequence ID" value="NZ_JAUSQZ010000001.1"/>
</dbReference>
<gene>
    <name evidence="2" type="ORF">J2S57_000995</name>
</gene>
<reference evidence="2 3" key="1">
    <citation type="submission" date="2023-07" db="EMBL/GenBank/DDBJ databases">
        <title>Sequencing the genomes of 1000 actinobacteria strains.</title>
        <authorList>
            <person name="Klenk H.-P."/>
        </authorList>
    </citation>
    <scope>NUCLEOTIDE SEQUENCE [LARGE SCALE GENOMIC DNA]</scope>
    <source>
        <strain evidence="2 3">DSM 44388</strain>
    </source>
</reference>
<accession>A0ABT9NXV3</accession>
<dbReference type="Pfam" id="PF13643">
    <property type="entry name" value="DUF4145"/>
    <property type="match status" value="1"/>
</dbReference>
<evidence type="ECO:0000313" key="3">
    <source>
        <dbReference type="Proteomes" id="UP001235712"/>
    </source>
</evidence>
<feature type="domain" description="DUF4145" evidence="1">
    <location>
        <begin position="102"/>
        <end position="188"/>
    </location>
</feature>
<evidence type="ECO:0000313" key="2">
    <source>
        <dbReference type="EMBL" id="MDP9825246.1"/>
    </source>
</evidence>
<sequence length="224" mass="25148">MSSFGGSDDRQAFQCLHCGTHTHGKIAVSTYFTEKDEPGTYHVRYQLVQCSACGDYSLLVADYLGSWYDDTDPYDNGTPVYPAAPKSMDRTVPKSVRDCFLEARVCLKAKAYTASAIMCRKTLEALVVSRDAKKSDLAKSLAELKRKGDIDERLYQWCDALRLAGNKAVHETEEAPSPVDVRDMNDLVEAIIDYIYVFQAKYEAFKKRREEQAEKDTSTPVPTA</sequence>
<evidence type="ECO:0000259" key="1">
    <source>
        <dbReference type="Pfam" id="PF13643"/>
    </source>
</evidence>
<dbReference type="InterPro" id="IPR025285">
    <property type="entry name" value="DUF4145"/>
</dbReference>
<dbReference type="Proteomes" id="UP001235712">
    <property type="component" value="Unassembled WGS sequence"/>
</dbReference>
<dbReference type="EMBL" id="JAUSQZ010000001">
    <property type="protein sequence ID" value="MDP9825246.1"/>
    <property type="molecule type" value="Genomic_DNA"/>
</dbReference>
<comment type="caution">
    <text evidence="2">The sequence shown here is derived from an EMBL/GenBank/DDBJ whole genome shotgun (WGS) entry which is preliminary data.</text>
</comment>